<feature type="region of interest" description="Disordered" evidence="1">
    <location>
        <begin position="69"/>
        <end position="101"/>
    </location>
</feature>
<dbReference type="Proteomes" id="UP001139411">
    <property type="component" value="Unassembled WGS sequence"/>
</dbReference>
<reference evidence="2" key="1">
    <citation type="submission" date="2022-01" db="EMBL/GenBank/DDBJ databases">
        <title>Novel species in genus Dyadobacter.</title>
        <authorList>
            <person name="Ma C."/>
        </authorList>
    </citation>
    <scope>NUCLEOTIDE SEQUENCE</scope>
    <source>
        <strain evidence="2">CY357</strain>
    </source>
</reference>
<evidence type="ECO:0000313" key="3">
    <source>
        <dbReference type="Proteomes" id="UP001139411"/>
    </source>
</evidence>
<sequence length="216" mass="24153">MALPKAKVKERLKSKFPGVNLSNKRIDAIADKLKLPEDSEDDAIDERLDELNDVFSFADMAKNDDRLRILEAEKKKKEQQDNPDPKPSEDDPKPDPSQPTDFAKIIAAAIAPLVEKINSFESGKVGDSRKSQLEAKLKDVNPKFKDSVLKNFGRIKFDKDEDFDAFLEEVEEDAKEFIQAEANDGLGGIKAPVQSKSDPKKQISKEEADAILDKVL</sequence>
<feature type="compositionally biased region" description="Basic and acidic residues" evidence="1">
    <location>
        <begin position="69"/>
        <end position="94"/>
    </location>
</feature>
<protein>
    <submittedName>
        <fullName evidence="2">Uncharacterized protein</fullName>
    </submittedName>
</protein>
<dbReference type="RefSeq" id="WP_235177528.1">
    <property type="nucleotide sequence ID" value="NZ_JAKFFV010000004.1"/>
</dbReference>
<comment type="caution">
    <text evidence="2">The sequence shown here is derived from an EMBL/GenBank/DDBJ whole genome shotgun (WGS) entry which is preliminary data.</text>
</comment>
<dbReference type="AlphaFoldDB" id="A0A9X1QDK9"/>
<proteinExistence type="predicted"/>
<organism evidence="2 3">
    <name type="scientific">Dyadobacter chenhuakuii</name>
    <dbReference type="NCBI Taxonomy" id="2909339"/>
    <lineage>
        <taxon>Bacteria</taxon>
        <taxon>Pseudomonadati</taxon>
        <taxon>Bacteroidota</taxon>
        <taxon>Cytophagia</taxon>
        <taxon>Cytophagales</taxon>
        <taxon>Spirosomataceae</taxon>
        <taxon>Dyadobacter</taxon>
    </lineage>
</organism>
<accession>A0A9X1QDK9</accession>
<evidence type="ECO:0000256" key="1">
    <source>
        <dbReference type="SAM" id="MobiDB-lite"/>
    </source>
</evidence>
<evidence type="ECO:0000313" key="2">
    <source>
        <dbReference type="EMBL" id="MCF2498393.1"/>
    </source>
</evidence>
<gene>
    <name evidence="2" type="ORF">L0661_08750</name>
</gene>
<name>A0A9X1QDK9_9BACT</name>
<dbReference type="EMBL" id="JAKFFV010000004">
    <property type="protein sequence ID" value="MCF2498393.1"/>
    <property type="molecule type" value="Genomic_DNA"/>
</dbReference>